<protein>
    <submittedName>
        <fullName evidence="4">Uncharacterized protein</fullName>
    </submittedName>
</protein>
<evidence type="ECO:0000313" key="5">
    <source>
        <dbReference type="Proteomes" id="UP000035740"/>
    </source>
</evidence>
<dbReference type="Proteomes" id="UP000035740">
    <property type="component" value="Chromosome 4"/>
</dbReference>
<organism evidence="4 5">
    <name type="scientific">Beta vulgaris subsp. vulgaris</name>
    <name type="common">Beet</name>
    <dbReference type="NCBI Taxonomy" id="3555"/>
    <lineage>
        <taxon>Eukaryota</taxon>
        <taxon>Viridiplantae</taxon>
        <taxon>Streptophyta</taxon>
        <taxon>Embryophyta</taxon>
        <taxon>Tracheophyta</taxon>
        <taxon>Spermatophyta</taxon>
        <taxon>Magnoliopsida</taxon>
        <taxon>eudicotyledons</taxon>
        <taxon>Gunneridae</taxon>
        <taxon>Pentapetalae</taxon>
        <taxon>Caryophyllales</taxon>
        <taxon>Chenopodiaceae</taxon>
        <taxon>Betoideae</taxon>
        <taxon>Beta</taxon>
    </lineage>
</organism>
<proteinExistence type="predicted"/>
<dbReference type="EMBL" id="KQ090068">
    <property type="protein sequence ID" value="KMT14268.1"/>
    <property type="molecule type" value="Genomic_DNA"/>
</dbReference>
<accession>A0A0J8CQH1</accession>
<dbReference type="PANTHER" id="PTHR11242">
    <property type="entry name" value="ARYL HYDROCARBON RECEPTOR INTERACTING PROTEIN RELATED"/>
    <property type="match status" value="1"/>
</dbReference>
<dbReference type="Gene3D" id="1.25.40.10">
    <property type="entry name" value="Tetratricopeptide repeat domain"/>
    <property type="match status" value="1"/>
</dbReference>
<dbReference type="InterPro" id="IPR011990">
    <property type="entry name" value="TPR-like_helical_dom_sf"/>
</dbReference>
<dbReference type="PANTHER" id="PTHR11242:SF0">
    <property type="entry name" value="TPR_REGION DOMAIN-CONTAINING PROTEIN"/>
    <property type="match status" value="1"/>
</dbReference>
<gene>
    <name evidence="4" type="ORF">BVRB_4g076240</name>
</gene>
<dbReference type="OrthoDB" id="72596at2759"/>
<evidence type="ECO:0000313" key="4">
    <source>
        <dbReference type="EMBL" id="KMT14268.1"/>
    </source>
</evidence>
<keyword evidence="1" id="KW-0677">Repeat</keyword>
<dbReference type="SUPFAM" id="SSF48452">
    <property type="entry name" value="TPR-like"/>
    <property type="match status" value="1"/>
</dbReference>
<keyword evidence="5" id="KW-1185">Reference proteome</keyword>
<evidence type="ECO:0000256" key="1">
    <source>
        <dbReference type="ARBA" id="ARBA00022737"/>
    </source>
</evidence>
<dbReference type="Gramene" id="KMT14268">
    <property type="protein sequence ID" value="KMT14268"/>
    <property type="gene ID" value="BVRB_4g076240"/>
</dbReference>
<feature type="region of interest" description="Disordered" evidence="3">
    <location>
        <begin position="343"/>
        <end position="364"/>
    </location>
</feature>
<reference evidence="4 5" key="1">
    <citation type="journal article" date="2014" name="Nature">
        <title>The genome of the recently domesticated crop plant sugar beet (Beta vulgaris).</title>
        <authorList>
            <person name="Dohm J.C."/>
            <person name="Minoche A.E."/>
            <person name="Holtgrawe D."/>
            <person name="Capella-Gutierrez S."/>
            <person name="Zakrzewski F."/>
            <person name="Tafer H."/>
            <person name="Rupp O."/>
            <person name="Sorensen T.R."/>
            <person name="Stracke R."/>
            <person name="Reinhardt R."/>
            <person name="Goesmann A."/>
            <person name="Kraft T."/>
            <person name="Schulz B."/>
            <person name="Stadler P.F."/>
            <person name="Schmidt T."/>
            <person name="Gabaldon T."/>
            <person name="Lehrach H."/>
            <person name="Weisshaar B."/>
            <person name="Himmelbauer H."/>
        </authorList>
    </citation>
    <scope>NUCLEOTIDE SEQUENCE [LARGE SCALE GENOMIC DNA]</scope>
    <source>
        <tissue evidence="4">Taproot</tissue>
    </source>
</reference>
<evidence type="ECO:0000256" key="2">
    <source>
        <dbReference type="ARBA" id="ARBA00022803"/>
    </source>
</evidence>
<keyword evidence="2" id="KW-0802">TPR repeat</keyword>
<dbReference type="InterPro" id="IPR039663">
    <property type="entry name" value="AIP/AIPL1/TTC9"/>
</dbReference>
<sequence length="518" mass="56826">MEEAPSLGLFLLHHLDSLDEEEDDVIEELFEKTCGPHEAIQYVTSLKENGNSLFKVTEFGRAYAIYRNAMKCLCVTISAIYEECSATKIDPDIRKLVISLQLNIAACEIKLLLFKEAISSCSLVLGVDKSNVKALFRRGVSFTKIESFEAGYADFRMARGIEPNNKAVAQEIASIEAVLLQFPRADVGVCQAPVFSGVGPHDATGPMLLNPGLQAMDLDVQEEVTSNFSLVNSKEDEIMANQDTKWEEEVPSDCSQCTGPHPAQNIRKIPFVNKRKPSSRLMISPTDLDKLSKGKVIQFCQPHSLSILKVRTFTSKNGNLKEAPRDSKLRVAQASASALIEDQGHSGVISHLPSSPKDDYQPSSTLQDMQQHCEVGKVGTGNLTNTILSAGIHVQDNLRCLDPSLKEDITNVQFTSQTTSRLVDKRRQSIGQVVRLAKPCFGRKFRKKINKGVISHVGSKRKSDAPISSDLPYHVRKKHVLFICSCCNVCTCQGLGQVVGSHGLASIADTAPMIPDCP</sequence>
<name>A0A0J8CQH1_BETVV</name>
<dbReference type="AlphaFoldDB" id="A0A0J8CQH1"/>
<evidence type="ECO:0000256" key="3">
    <source>
        <dbReference type="SAM" id="MobiDB-lite"/>
    </source>
</evidence>